<dbReference type="AlphaFoldDB" id="A0AAD4M953"/>
<evidence type="ECO:0000313" key="2">
    <source>
        <dbReference type="Proteomes" id="UP001203297"/>
    </source>
</evidence>
<dbReference type="Proteomes" id="UP001203297">
    <property type="component" value="Unassembled WGS sequence"/>
</dbReference>
<gene>
    <name evidence="1" type="ORF">B0F90DRAFT_1815614</name>
</gene>
<dbReference type="EMBL" id="WTXG01000007">
    <property type="protein sequence ID" value="KAI0304256.1"/>
    <property type="molecule type" value="Genomic_DNA"/>
</dbReference>
<keyword evidence="2" id="KW-1185">Reference proteome</keyword>
<comment type="caution">
    <text evidence="1">The sequence shown here is derived from an EMBL/GenBank/DDBJ whole genome shotgun (WGS) entry which is preliminary data.</text>
</comment>
<dbReference type="SUPFAM" id="SSF53335">
    <property type="entry name" value="S-adenosyl-L-methionine-dependent methyltransferases"/>
    <property type="match status" value="1"/>
</dbReference>
<reference evidence="1" key="1">
    <citation type="journal article" date="2022" name="New Phytol.">
        <title>Evolutionary transition to the ectomycorrhizal habit in the genomes of a hyperdiverse lineage of mushroom-forming fungi.</title>
        <authorList>
            <person name="Looney B."/>
            <person name="Miyauchi S."/>
            <person name="Morin E."/>
            <person name="Drula E."/>
            <person name="Courty P.E."/>
            <person name="Kohler A."/>
            <person name="Kuo A."/>
            <person name="LaButti K."/>
            <person name="Pangilinan J."/>
            <person name="Lipzen A."/>
            <person name="Riley R."/>
            <person name="Andreopoulos W."/>
            <person name="He G."/>
            <person name="Johnson J."/>
            <person name="Nolan M."/>
            <person name="Tritt A."/>
            <person name="Barry K.W."/>
            <person name="Grigoriev I.V."/>
            <person name="Nagy L.G."/>
            <person name="Hibbett D."/>
            <person name="Henrissat B."/>
            <person name="Matheny P.B."/>
            <person name="Labbe J."/>
            <person name="Martin F.M."/>
        </authorList>
    </citation>
    <scope>NUCLEOTIDE SEQUENCE</scope>
    <source>
        <strain evidence="1">BPL690</strain>
    </source>
</reference>
<dbReference type="InterPro" id="IPR029063">
    <property type="entry name" value="SAM-dependent_MTases_sf"/>
</dbReference>
<protein>
    <submittedName>
        <fullName evidence="1">Uncharacterized protein</fullName>
    </submittedName>
</protein>
<evidence type="ECO:0000313" key="1">
    <source>
        <dbReference type="EMBL" id="KAI0304256.1"/>
    </source>
</evidence>
<accession>A0AAD4M953</accession>
<name>A0AAD4M953_9AGAM</name>
<proteinExistence type="predicted"/>
<sequence>MAATNLQNVEAKTALTGMERWTFCYRAIECAEKFPNAKVTASPPAEALPWEAGSYVVHVRFLLNLINLLPNPQRVLERNAELVHPGGRLLVEEVSVYSGIQGDAPAVQTAFELFHNANGQIGAQRPISGRGTSSGVHARRLAQRESHFTGNWIPSMGS</sequence>
<organism evidence="1 2">
    <name type="scientific">Multifurca ochricompacta</name>
    <dbReference type="NCBI Taxonomy" id="376703"/>
    <lineage>
        <taxon>Eukaryota</taxon>
        <taxon>Fungi</taxon>
        <taxon>Dikarya</taxon>
        <taxon>Basidiomycota</taxon>
        <taxon>Agaricomycotina</taxon>
        <taxon>Agaricomycetes</taxon>
        <taxon>Russulales</taxon>
        <taxon>Russulaceae</taxon>
        <taxon>Multifurca</taxon>
    </lineage>
</organism>